<dbReference type="InterPro" id="IPR013783">
    <property type="entry name" value="Ig-like_fold"/>
</dbReference>
<dbReference type="SMART" id="SM00409">
    <property type="entry name" value="IG"/>
    <property type="match status" value="1"/>
</dbReference>
<accession>A0A5E4BCH1</accession>
<sequence length="144" mass="16552">MEKKWTYCAVYSIIQIQFVRGVWEKGLNAGEDVYAVPGSDVNMTCQIQLKGLLVQTQWSKVSDQMDLIALHHPQYGIHYPHKHSCKSVVDFRQIPENITIWTLLLRNVSSSLSGKYECSFTLFPEGIWTKTYNLLIQAPGKCNW</sequence>
<dbReference type="GO" id="GO:0006954">
    <property type="term" value="P:inflammatory response"/>
    <property type="evidence" value="ECO:0007669"/>
    <property type="project" value="TreeGrafter"/>
</dbReference>
<dbReference type="PANTHER" id="PTHR15317">
    <property type="entry name" value="T-CELL SURFACE PROTEIN TACTILE"/>
    <property type="match status" value="1"/>
</dbReference>
<organism evidence="3 4">
    <name type="scientific">Marmota monax</name>
    <name type="common">Woodchuck</name>
    <dbReference type="NCBI Taxonomy" id="9995"/>
    <lineage>
        <taxon>Eukaryota</taxon>
        <taxon>Metazoa</taxon>
        <taxon>Chordata</taxon>
        <taxon>Craniata</taxon>
        <taxon>Vertebrata</taxon>
        <taxon>Euteleostomi</taxon>
        <taxon>Mammalia</taxon>
        <taxon>Eutheria</taxon>
        <taxon>Euarchontoglires</taxon>
        <taxon>Glires</taxon>
        <taxon>Rodentia</taxon>
        <taxon>Sciuromorpha</taxon>
        <taxon>Sciuridae</taxon>
        <taxon>Xerinae</taxon>
        <taxon>Marmotini</taxon>
        <taxon>Marmota</taxon>
    </lineage>
</organism>
<dbReference type="Gene3D" id="2.60.40.10">
    <property type="entry name" value="Immunoglobulins"/>
    <property type="match status" value="1"/>
</dbReference>
<feature type="domain" description="Immunoglobulin" evidence="1">
    <location>
        <begin position="30"/>
        <end position="137"/>
    </location>
</feature>
<evidence type="ECO:0000259" key="1">
    <source>
        <dbReference type="SMART" id="SM00409"/>
    </source>
</evidence>
<proteinExistence type="predicted"/>
<name>A0A5E4BCH1_MARMO</name>
<reference evidence="3 4" key="1">
    <citation type="submission" date="2019-04" db="EMBL/GenBank/DDBJ databases">
        <authorList>
            <person name="Alioto T."/>
            <person name="Alioto T."/>
        </authorList>
    </citation>
    <scope>NUCLEOTIDE SEQUENCE [LARGE SCALE GENOMIC DNA]</scope>
</reference>
<dbReference type="PANTHER" id="PTHR15317:SF1">
    <property type="entry name" value="T-CELL SURFACE PROTEIN TACTILE"/>
    <property type="match status" value="1"/>
</dbReference>
<dbReference type="InterPro" id="IPR003599">
    <property type="entry name" value="Ig_sub"/>
</dbReference>
<evidence type="ECO:0000313" key="4">
    <source>
        <dbReference type="Proteomes" id="UP000335636"/>
    </source>
</evidence>
<evidence type="ECO:0000313" key="3">
    <source>
        <dbReference type="EMBL" id="VTJ66569.1"/>
    </source>
</evidence>
<dbReference type="SUPFAM" id="SSF48726">
    <property type="entry name" value="Immunoglobulin"/>
    <property type="match status" value="1"/>
</dbReference>
<keyword evidence="4" id="KW-1185">Reference proteome</keyword>
<dbReference type="InterPro" id="IPR036179">
    <property type="entry name" value="Ig-like_dom_sf"/>
</dbReference>
<dbReference type="AlphaFoldDB" id="A0A5E4BCH1"/>
<dbReference type="InterPro" id="IPR042381">
    <property type="entry name" value="CD96"/>
</dbReference>
<dbReference type="GO" id="GO:0007160">
    <property type="term" value="P:cell-matrix adhesion"/>
    <property type="evidence" value="ECO:0007669"/>
    <property type="project" value="TreeGrafter"/>
</dbReference>
<protein>
    <recommendedName>
        <fullName evidence="1">Immunoglobulin domain-containing protein</fullName>
    </recommendedName>
</protein>
<dbReference type="Proteomes" id="UP000335636">
    <property type="component" value="Unassembled WGS sequence"/>
</dbReference>
<dbReference type="Proteomes" id="UP000662637">
    <property type="component" value="Unassembled WGS sequence"/>
</dbReference>
<evidence type="ECO:0000313" key="2">
    <source>
        <dbReference type="EMBL" id="KAF7477335.1"/>
    </source>
</evidence>
<dbReference type="EMBL" id="CABDUW010000350">
    <property type="protein sequence ID" value="VTJ66569.1"/>
    <property type="molecule type" value="Genomic_DNA"/>
</dbReference>
<gene>
    <name evidence="2" type="ORF">GHT09_011590</name>
    <name evidence="3" type="ORF">MONAX_5E009466</name>
</gene>
<dbReference type="EMBL" id="WJEC01001990">
    <property type="protein sequence ID" value="KAF7477335.1"/>
    <property type="molecule type" value="Genomic_DNA"/>
</dbReference>
<reference evidence="2" key="2">
    <citation type="submission" date="2020-08" db="EMBL/GenBank/DDBJ databases">
        <authorList>
            <person name="Shumante A."/>
            <person name="Zimin A.V."/>
            <person name="Puiu D."/>
            <person name="Salzberg S.L."/>
        </authorList>
    </citation>
    <scope>NUCLEOTIDE SEQUENCE</scope>
    <source>
        <strain evidence="2">WC2-LM</strain>
        <tissue evidence="2">Liver</tissue>
    </source>
</reference>